<proteinExistence type="predicted"/>
<dbReference type="OrthoDB" id="10063592at2759"/>
<reference evidence="1 2" key="1">
    <citation type="submission" date="2018-11" db="EMBL/GenBank/DDBJ databases">
        <authorList>
            <consortium name="Pathogen Informatics"/>
        </authorList>
    </citation>
    <scope>NUCLEOTIDE SEQUENCE [LARGE SCALE GENOMIC DNA]</scope>
</reference>
<name>A0A3P7JU87_STRVU</name>
<dbReference type="Proteomes" id="UP000270094">
    <property type="component" value="Unassembled WGS sequence"/>
</dbReference>
<sequence>MIVGITKTTGKNGSNLLDNLYYKDNSFSVEVRDPRSKQIADFNGIGVPLTVDEDLAQAVNDPTTQ</sequence>
<dbReference type="EMBL" id="UYYB01117509">
    <property type="protein sequence ID" value="VDM82404.1"/>
    <property type="molecule type" value="Genomic_DNA"/>
</dbReference>
<evidence type="ECO:0000313" key="1">
    <source>
        <dbReference type="EMBL" id="VDM82404.1"/>
    </source>
</evidence>
<organism evidence="1 2">
    <name type="scientific">Strongylus vulgaris</name>
    <name type="common">Blood worm</name>
    <dbReference type="NCBI Taxonomy" id="40348"/>
    <lineage>
        <taxon>Eukaryota</taxon>
        <taxon>Metazoa</taxon>
        <taxon>Ecdysozoa</taxon>
        <taxon>Nematoda</taxon>
        <taxon>Chromadorea</taxon>
        <taxon>Rhabditida</taxon>
        <taxon>Rhabditina</taxon>
        <taxon>Rhabditomorpha</taxon>
        <taxon>Strongyloidea</taxon>
        <taxon>Strongylidae</taxon>
        <taxon>Strongylus</taxon>
    </lineage>
</organism>
<gene>
    <name evidence="1" type="ORF">SVUK_LOCUS17402</name>
</gene>
<keyword evidence="2" id="KW-1185">Reference proteome</keyword>
<protein>
    <submittedName>
        <fullName evidence="1">Uncharacterized protein</fullName>
    </submittedName>
</protein>
<evidence type="ECO:0000313" key="2">
    <source>
        <dbReference type="Proteomes" id="UP000270094"/>
    </source>
</evidence>
<accession>A0A3P7JU87</accession>
<dbReference type="AlphaFoldDB" id="A0A3P7JU87"/>